<dbReference type="PANTHER" id="PTHR44591">
    <property type="entry name" value="STRESS RESPONSE REGULATOR PROTEIN 1"/>
    <property type="match status" value="1"/>
</dbReference>
<sequence>MALRILVVDDASFIRDMVKKHLRERLPGVEVFEAPDGNRALAQLKAQKMDLILSDWEMPNMNGEQLLASIRSDERYQSTPFVMISSRGDRTHVLKAVQAGVSDYLSKPFTPDELLGKVTKQLKKINKFPARPGTGGERAGAARVANASVDVLTAGFGGAAKEAPAAPTKAPKSVRDKLKAQMRFDSNKAPVGCVVREISLQAFSALVARDGYLPALFDQVVLDVGNETEQVQLNAYVHSLQAAESRPDSRAVKVVLRFVDTEADKFELLSRLIG</sequence>
<dbReference type="Gene3D" id="3.40.50.2300">
    <property type="match status" value="1"/>
</dbReference>
<name>A0ABV7HKS1_9GAMM</name>
<dbReference type="InterPro" id="IPR011006">
    <property type="entry name" value="CheY-like_superfamily"/>
</dbReference>
<keyword evidence="1 2" id="KW-0597">Phosphoprotein</keyword>
<dbReference type="EMBL" id="JBHRTL010000004">
    <property type="protein sequence ID" value="MFC3154277.1"/>
    <property type="molecule type" value="Genomic_DNA"/>
</dbReference>
<dbReference type="Proteomes" id="UP001595548">
    <property type="component" value="Unassembled WGS sequence"/>
</dbReference>
<organism evidence="4 5">
    <name type="scientific">Gilvimarinus japonicus</name>
    <dbReference type="NCBI Taxonomy" id="1796469"/>
    <lineage>
        <taxon>Bacteria</taxon>
        <taxon>Pseudomonadati</taxon>
        <taxon>Pseudomonadota</taxon>
        <taxon>Gammaproteobacteria</taxon>
        <taxon>Cellvibrionales</taxon>
        <taxon>Cellvibrionaceae</taxon>
        <taxon>Gilvimarinus</taxon>
    </lineage>
</organism>
<proteinExistence type="predicted"/>
<evidence type="ECO:0000256" key="2">
    <source>
        <dbReference type="PROSITE-ProRule" id="PRU00169"/>
    </source>
</evidence>
<evidence type="ECO:0000256" key="1">
    <source>
        <dbReference type="ARBA" id="ARBA00022553"/>
    </source>
</evidence>
<feature type="modified residue" description="4-aspartylphosphate" evidence="2">
    <location>
        <position position="55"/>
    </location>
</feature>
<dbReference type="PROSITE" id="PS50110">
    <property type="entry name" value="RESPONSE_REGULATORY"/>
    <property type="match status" value="1"/>
</dbReference>
<comment type="caution">
    <text evidence="4">The sequence shown here is derived from an EMBL/GenBank/DDBJ whole genome shotgun (WGS) entry which is preliminary data.</text>
</comment>
<dbReference type="InterPro" id="IPR050595">
    <property type="entry name" value="Bact_response_regulator"/>
</dbReference>
<dbReference type="SUPFAM" id="SSF52172">
    <property type="entry name" value="CheY-like"/>
    <property type="match status" value="1"/>
</dbReference>
<protein>
    <submittedName>
        <fullName evidence="4">Response regulator</fullName>
    </submittedName>
</protein>
<dbReference type="InterPro" id="IPR001789">
    <property type="entry name" value="Sig_transdc_resp-reg_receiver"/>
</dbReference>
<keyword evidence="5" id="KW-1185">Reference proteome</keyword>
<accession>A0ABV7HKS1</accession>
<dbReference type="SMART" id="SM00448">
    <property type="entry name" value="REC"/>
    <property type="match status" value="1"/>
</dbReference>
<evidence type="ECO:0000313" key="5">
    <source>
        <dbReference type="Proteomes" id="UP001595548"/>
    </source>
</evidence>
<feature type="domain" description="Response regulatory" evidence="3">
    <location>
        <begin position="4"/>
        <end position="122"/>
    </location>
</feature>
<reference evidence="5" key="1">
    <citation type="journal article" date="2019" name="Int. J. Syst. Evol. Microbiol.">
        <title>The Global Catalogue of Microorganisms (GCM) 10K type strain sequencing project: providing services to taxonomists for standard genome sequencing and annotation.</title>
        <authorList>
            <consortium name="The Broad Institute Genomics Platform"/>
            <consortium name="The Broad Institute Genome Sequencing Center for Infectious Disease"/>
            <person name="Wu L."/>
            <person name="Ma J."/>
        </authorList>
    </citation>
    <scope>NUCLEOTIDE SEQUENCE [LARGE SCALE GENOMIC DNA]</scope>
    <source>
        <strain evidence="5">KCTC 52141</strain>
    </source>
</reference>
<dbReference type="RefSeq" id="WP_382414450.1">
    <property type="nucleotide sequence ID" value="NZ_AP031500.1"/>
</dbReference>
<dbReference type="Pfam" id="PF00072">
    <property type="entry name" value="Response_reg"/>
    <property type="match status" value="1"/>
</dbReference>
<evidence type="ECO:0000313" key="4">
    <source>
        <dbReference type="EMBL" id="MFC3154277.1"/>
    </source>
</evidence>
<gene>
    <name evidence="4" type="ORF">ACFOEB_03610</name>
</gene>
<dbReference type="PANTHER" id="PTHR44591:SF3">
    <property type="entry name" value="RESPONSE REGULATORY DOMAIN-CONTAINING PROTEIN"/>
    <property type="match status" value="1"/>
</dbReference>
<evidence type="ECO:0000259" key="3">
    <source>
        <dbReference type="PROSITE" id="PS50110"/>
    </source>
</evidence>